<evidence type="ECO:0000313" key="2">
    <source>
        <dbReference type="Proteomes" id="UP001208131"/>
    </source>
</evidence>
<accession>A0AAE3IIC6</accession>
<dbReference type="RefSeq" id="WP_022288558.1">
    <property type="nucleotide sequence ID" value="NZ_JAOQJZ010000005.1"/>
</dbReference>
<organism evidence="1 2">
    <name type="scientific">Hominimerdicola aceti</name>
    <dbReference type="NCBI Taxonomy" id="2981726"/>
    <lineage>
        <taxon>Bacteria</taxon>
        <taxon>Bacillati</taxon>
        <taxon>Bacillota</taxon>
        <taxon>Clostridia</taxon>
        <taxon>Eubacteriales</taxon>
        <taxon>Oscillospiraceae</taxon>
        <taxon>Hominimerdicola</taxon>
    </lineage>
</organism>
<evidence type="ECO:0000313" key="1">
    <source>
        <dbReference type="EMBL" id="MCU6705651.1"/>
    </source>
</evidence>
<sequence>MQKIFYVSRNEDKAHDGKAPDMDRFQRVEKLNSLIAAGWAIKEMKSENNSTFFVLEKAD</sequence>
<comment type="caution">
    <text evidence="1">The sequence shown here is derived from an EMBL/GenBank/DDBJ whole genome shotgun (WGS) entry which is preliminary data.</text>
</comment>
<dbReference type="AlphaFoldDB" id="A0AAE3IIC6"/>
<proteinExistence type="predicted"/>
<gene>
    <name evidence="1" type="ORF">OCV57_06905</name>
</gene>
<name>A0AAE3IIC6_9FIRM</name>
<protein>
    <submittedName>
        <fullName evidence="1">Uncharacterized protein</fullName>
    </submittedName>
</protein>
<dbReference type="EMBL" id="JAOQJZ010000005">
    <property type="protein sequence ID" value="MCU6705651.1"/>
    <property type="molecule type" value="Genomic_DNA"/>
</dbReference>
<reference evidence="1 2" key="1">
    <citation type="journal article" date="2021" name="ISME Commun">
        <title>Automated analysis of genomic sequences facilitates high-throughput and comprehensive description of bacteria.</title>
        <authorList>
            <person name="Hitch T.C.A."/>
        </authorList>
    </citation>
    <scope>NUCLEOTIDE SEQUENCE [LARGE SCALE GENOMIC DNA]</scope>
    <source>
        <strain evidence="1 2">Sanger_31</strain>
    </source>
</reference>
<dbReference type="Proteomes" id="UP001208131">
    <property type="component" value="Unassembled WGS sequence"/>
</dbReference>
<keyword evidence="2" id="KW-1185">Reference proteome</keyword>